<dbReference type="PANTHER" id="PTHR36838">
    <property type="entry name" value="AUXIN EFFLUX CARRIER FAMILY PROTEIN"/>
    <property type="match status" value="1"/>
</dbReference>
<protein>
    <submittedName>
        <fullName evidence="9">Putative transporter YfdV</fullName>
    </submittedName>
</protein>
<comment type="similarity">
    <text evidence="2">Belongs to the auxin efflux carrier (TC 2.A.69) family.</text>
</comment>
<evidence type="ECO:0000256" key="8">
    <source>
        <dbReference type="SAM" id="Phobius"/>
    </source>
</evidence>
<keyword evidence="3" id="KW-0813">Transport</keyword>
<evidence type="ECO:0000313" key="9">
    <source>
        <dbReference type="EMBL" id="CUN65453.1"/>
    </source>
</evidence>
<keyword evidence="4" id="KW-1003">Cell membrane</keyword>
<evidence type="ECO:0000256" key="6">
    <source>
        <dbReference type="ARBA" id="ARBA00022989"/>
    </source>
</evidence>
<evidence type="ECO:0000256" key="2">
    <source>
        <dbReference type="ARBA" id="ARBA00010145"/>
    </source>
</evidence>
<dbReference type="Pfam" id="PF03547">
    <property type="entry name" value="Mem_trans"/>
    <property type="match status" value="2"/>
</dbReference>
<dbReference type="Proteomes" id="UP000095447">
    <property type="component" value="Unassembled WGS sequence"/>
</dbReference>
<dbReference type="RefSeq" id="WP_055052833.1">
    <property type="nucleotide sequence ID" value="NZ_CYZA01000004.1"/>
</dbReference>
<sequence>MNTFSILTAQIGMFVIYMLAGVILIRTRVMNRENLEVISKFVIKLALPVMIFINTVNGVERKTLFHSLSIFLIAGIMYICLFLLSYISGIFFHLHGNHRQLYSAMSVFGNVGFMGIPIVTSIYPENGMLYICVFTIIDQLMLWTAGVRLTSGTDSQKNRFDFRKLINPVTVSIFLAVICVLTGIRLPEVLNNSLQKIGQTATPLAMIYLGGVFACIDVLKNIRRLDYYGIVILKMLLFPLFFYVLLGYLPISSEIRTTMALTSAMPVMSSVVMMANAYGSDGDYAMGGILVTTICSVFTLPFIYWIFHFIG</sequence>
<evidence type="ECO:0000256" key="4">
    <source>
        <dbReference type="ARBA" id="ARBA00022475"/>
    </source>
</evidence>
<accession>A0A173YPD4</accession>
<dbReference type="AlphaFoldDB" id="A0A173YPD4"/>
<dbReference type="GO" id="GO:0055085">
    <property type="term" value="P:transmembrane transport"/>
    <property type="evidence" value="ECO:0007669"/>
    <property type="project" value="InterPro"/>
</dbReference>
<keyword evidence="6 8" id="KW-1133">Transmembrane helix</keyword>
<organism evidence="9 10">
    <name type="scientific">Blautia obeum</name>
    <dbReference type="NCBI Taxonomy" id="40520"/>
    <lineage>
        <taxon>Bacteria</taxon>
        <taxon>Bacillati</taxon>
        <taxon>Bacillota</taxon>
        <taxon>Clostridia</taxon>
        <taxon>Lachnospirales</taxon>
        <taxon>Lachnospiraceae</taxon>
        <taxon>Blautia</taxon>
    </lineage>
</organism>
<evidence type="ECO:0000256" key="7">
    <source>
        <dbReference type="ARBA" id="ARBA00023136"/>
    </source>
</evidence>
<feature type="transmembrane region" description="Helical" evidence="8">
    <location>
        <begin position="6"/>
        <end position="25"/>
    </location>
</feature>
<feature type="transmembrane region" description="Helical" evidence="8">
    <location>
        <begin position="197"/>
        <end position="219"/>
    </location>
</feature>
<feature type="transmembrane region" description="Helical" evidence="8">
    <location>
        <begin position="101"/>
        <end position="122"/>
    </location>
</feature>
<comment type="subcellular location">
    <subcellularLocation>
        <location evidence="1">Cell membrane</location>
        <topology evidence="1">Multi-pass membrane protein</topology>
    </subcellularLocation>
</comment>
<keyword evidence="5 8" id="KW-0812">Transmembrane</keyword>
<feature type="transmembrane region" description="Helical" evidence="8">
    <location>
        <begin position="68"/>
        <end position="94"/>
    </location>
</feature>
<evidence type="ECO:0000256" key="3">
    <source>
        <dbReference type="ARBA" id="ARBA00022448"/>
    </source>
</evidence>
<keyword evidence="7 8" id="KW-0472">Membrane</keyword>
<evidence type="ECO:0000313" key="10">
    <source>
        <dbReference type="Proteomes" id="UP000095447"/>
    </source>
</evidence>
<name>A0A173YPD4_9FIRM</name>
<evidence type="ECO:0000256" key="1">
    <source>
        <dbReference type="ARBA" id="ARBA00004651"/>
    </source>
</evidence>
<feature type="transmembrane region" description="Helical" evidence="8">
    <location>
        <begin position="128"/>
        <end position="145"/>
    </location>
</feature>
<dbReference type="EMBL" id="CYZA01000004">
    <property type="protein sequence ID" value="CUN65453.1"/>
    <property type="molecule type" value="Genomic_DNA"/>
</dbReference>
<feature type="transmembrane region" description="Helical" evidence="8">
    <location>
        <begin position="284"/>
        <end position="307"/>
    </location>
</feature>
<dbReference type="PANTHER" id="PTHR36838:SF1">
    <property type="entry name" value="SLR1864 PROTEIN"/>
    <property type="match status" value="1"/>
</dbReference>
<dbReference type="Gene3D" id="1.20.1530.20">
    <property type="match status" value="1"/>
</dbReference>
<feature type="transmembrane region" description="Helical" evidence="8">
    <location>
        <begin position="165"/>
        <end position="185"/>
    </location>
</feature>
<dbReference type="InterPro" id="IPR038770">
    <property type="entry name" value="Na+/solute_symporter_sf"/>
</dbReference>
<feature type="transmembrane region" description="Helical" evidence="8">
    <location>
        <begin position="231"/>
        <end position="251"/>
    </location>
</feature>
<feature type="transmembrane region" description="Helical" evidence="8">
    <location>
        <begin position="37"/>
        <end position="56"/>
    </location>
</feature>
<evidence type="ECO:0000256" key="5">
    <source>
        <dbReference type="ARBA" id="ARBA00022692"/>
    </source>
</evidence>
<gene>
    <name evidence="9" type="ORF">ERS852395_00934</name>
</gene>
<proteinExistence type="inferred from homology"/>
<reference evidence="9 10" key="1">
    <citation type="submission" date="2015-09" db="EMBL/GenBank/DDBJ databases">
        <authorList>
            <consortium name="Pathogen Informatics"/>
        </authorList>
    </citation>
    <scope>NUCLEOTIDE SEQUENCE [LARGE SCALE GENOMIC DNA]</scope>
    <source>
        <strain evidence="9 10">2789STDY5608838</strain>
    </source>
</reference>
<dbReference type="InterPro" id="IPR004776">
    <property type="entry name" value="Mem_transp_PIN-like"/>
</dbReference>
<dbReference type="GO" id="GO:0005886">
    <property type="term" value="C:plasma membrane"/>
    <property type="evidence" value="ECO:0007669"/>
    <property type="project" value="UniProtKB-SubCell"/>
</dbReference>